<accession>A0A4D7JT52</accession>
<evidence type="ECO:0000256" key="5">
    <source>
        <dbReference type="SAM" id="Phobius"/>
    </source>
</evidence>
<keyword evidence="8" id="KW-1185">Reference proteome</keyword>
<dbReference type="Proteomes" id="UP000298616">
    <property type="component" value="Chromosome"/>
</dbReference>
<proteinExistence type="predicted"/>
<protein>
    <submittedName>
        <fullName evidence="7">DUF202 domain-containing protein</fullName>
    </submittedName>
</protein>
<feature type="transmembrane region" description="Helical" evidence="5">
    <location>
        <begin position="38"/>
        <end position="58"/>
    </location>
</feature>
<dbReference type="EMBL" id="CP028923">
    <property type="protein sequence ID" value="QCK15306.1"/>
    <property type="molecule type" value="Genomic_DNA"/>
</dbReference>
<dbReference type="GO" id="GO:0012505">
    <property type="term" value="C:endomembrane system"/>
    <property type="evidence" value="ECO:0007669"/>
    <property type="project" value="UniProtKB-SubCell"/>
</dbReference>
<dbReference type="OrthoDB" id="582337at2"/>
<gene>
    <name evidence="7" type="ORF">DCC35_11395</name>
</gene>
<evidence type="ECO:0000256" key="2">
    <source>
        <dbReference type="ARBA" id="ARBA00022692"/>
    </source>
</evidence>
<keyword evidence="2 5" id="KW-0812">Transmembrane</keyword>
<dbReference type="InterPro" id="IPR003807">
    <property type="entry name" value="DUF202"/>
</dbReference>
<keyword evidence="4 5" id="KW-0472">Membrane</keyword>
<evidence type="ECO:0000256" key="1">
    <source>
        <dbReference type="ARBA" id="ARBA00004127"/>
    </source>
</evidence>
<evidence type="ECO:0000313" key="7">
    <source>
        <dbReference type="EMBL" id="QCK15306.1"/>
    </source>
</evidence>
<evidence type="ECO:0000256" key="3">
    <source>
        <dbReference type="ARBA" id="ARBA00022989"/>
    </source>
</evidence>
<dbReference type="AlphaFoldDB" id="A0A4D7JT52"/>
<evidence type="ECO:0000259" key="6">
    <source>
        <dbReference type="Pfam" id="PF02656"/>
    </source>
</evidence>
<dbReference type="Pfam" id="PF02656">
    <property type="entry name" value="DUF202"/>
    <property type="match status" value="1"/>
</dbReference>
<reference evidence="7 8" key="1">
    <citation type="submission" date="2018-04" db="EMBL/GenBank/DDBJ databases">
        <title>Complete genome uncultured novel isolate.</title>
        <authorList>
            <person name="Merlino G."/>
        </authorList>
    </citation>
    <scope>NUCLEOTIDE SEQUENCE [LARGE SCALE GENOMIC DNA]</scope>
    <source>
        <strain evidence="8">R1DC9</strain>
    </source>
</reference>
<organism evidence="7 8">
    <name type="scientific">Mangrovivirga cuniculi</name>
    <dbReference type="NCBI Taxonomy" id="2715131"/>
    <lineage>
        <taxon>Bacteria</taxon>
        <taxon>Pseudomonadati</taxon>
        <taxon>Bacteroidota</taxon>
        <taxon>Cytophagia</taxon>
        <taxon>Cytophagales</taxon>
        <taxon>Mangrovivirgaceae</taxon>
        <taxon>Mangrovivirga</taxon>
    </lineage>
</organism>
<feature type="transmembrane region" description="Helical" evidence="5">
    <location>
        <begin position="64"/>
        <end position="86"/>
    </location>
</feature>
<dbReference type="KEGG" id="fpf:DCC35_11395"/>
<evidence type="ECO:0000256" key="4">
    <source>
        <dbReference type="ARBA" id="ARBA00023136"/>
    </source>
</evidence>
<comment type="subcellular location">
    <subcellularLocation>
        <location evidence="1">Endomembrane system</location>
        <topology evidence="1">Multi-pass membrane protein</topology>
    </subcellularLocation>
</comment>
<dbReference type="RefSeq" id="WP_137090899.1">
    <property type="nucleotide sequence ID" value="NZ_CP028923.1"/>
</dbReference>
<keyword evidence="3 5" id="KW-1133">Transmembrane helix</keyword>
<feature type="domain" description="DUF202" evidence="6">
    <location>
        <begin position="29"/>
        <end position="91"/>
    </location>
</feature>
<evidence type="ECO:0000313" key="8">
    <source>
        <dbReference type="Proteomes" id="UP000298616"/>
    </source>
</evidence>
<name>A0A4D7JT52_9BACT</name>
<sequence>MKKKKFRRLTSDFEVKEKIILRDFLAMERTTLANERTFFSYIRTGLYLTIAGVGIMELENLETLKWLAFVLFVISAFLISFGFIRYNIVQKKLNRFYDRVEVEKINETDKSME</sequence>